<keyword evidence="1" id="KW-1133">Transmembrane helix</keyword>
<keyword evidence="1" id="KW-0472">Membrane</keyword>
<keyword evidence="1" id="KW-0812">Transmembrane</keyword>
<evidence type="ECO:0000259" key="2">
    <source>
        <dbReference type="Pfam" id="PF07811"/>
    </source>
</evidence>
<evidence type="ECO:0000313" key="3">
    <source>
        <dbReference type="EMBL" id="CUR59518.1"/>
    </source>
</evidence>
<dbReference type="AlphaFoldDB" id="A0A2P2CBZ5"/>
<evidence type="ECO:0000256" key="1">
    <source>
        <dbReference type="SAM" id="Phobius"/>
    </source>
</evidence>
<name>A0A2P2CBZ5_9ZZZZ</name>
<dbReference type="InterPro" id="IPR012495">
    <property type="entry name" value="TadE-like_dom"/>
</dbReference>
<dbReference type="EMBL" id="CZKA01000058">
    <property type="protein sequence ID" value="CUR59518.1"/>
    <property type="molecule type" value="Genomic_DNA"/>
</dbReference>
<accession>A0A2P2CBZ5</accession>
<feature type="domain" description="TadE-like" evidence="2">
    <location>
        <begin position="12"/>
        <end position="54"/>
    </location>
</feature>
<proteinExistence type="predicted"/>
<sequence length="131" mass="13698">MTVRSPHPDQRGSAVVDFVLVMVILVPLFLGIVQVALVLHVRNTLTAAAAEGARYGATVGHTPQSGAQRTRAQVTDSLSGRFADRVTAEQTLLGGAPAVVVRVQADVPPLGLWGPSVHLEVDGHAIQEPAP</sequence>
<organism evidence="3">
    <name type="scientific">metagenome</name>
    <dbReference type="NCBI Taxonomy" id="256318"/>
    <lineage>
        <taxon>unclassified sequences</taxon>
        <taxon>metagenomes</taxon>
    </lineage>
</organism>
<feature type="transmembrane region" description="Helical" evidence="1">
    <location>
        <begin position="18"/>
        <end position="39"/>
    </location>
</feature>
<protein>
    <recommendedName>
        <fullName evidence="2">TadE-like domain-containing protein</fullName>
    </recommendedName>
</protein>
<reference evidence="3" key="1">
    <citation type="submission" date="2015-08" db="EMBL/GenBank/DDBJ databases">
        <authorList>
            <person name="Babu N.S."/>
            <person name="Beckwith C.J."/>
            <person name="Beseler K.G."/>
            <person name="Brison A."/>
            <person name="Carone J.V."/>
            <person name="Caskin T.P."/>
            <person name="Diamond M."/>
            <person name="Durham M.E."/>
            <person name="Foxe J.M."/>
            <person name="Go M."/>
            <person name="Henderson B.A."/>
            <person name="Jones I.B."/>
            <person name="McGettigan J.A."/>
            <person name="Micheletti S.J."/>
            <person name="Nasrallah M.E."/>
            <person name="Ortiz D."/>
            <person name="Piller C.R."/>
            <person name="Privatt S.R."/>
            <person name="Schneider S.L."/>
            <person name="Sharp S."/>
            <person name="Smith T.C."/>
            <person name="Stanton J.D."/>
            <person name="Ullery H.E."/>
            <person name="Wilson R.J."/>
            <person name="Serrano M.G."/>
            <person name="Buck G."/>
            <person name="Lee V."/>
            <person name="Wang Y."/>
            <person name="Carvalho R."/>
            <person name="Voegtly L."/>
            <person name="Shi R."/>
            <person name="Duckworth R."/>
            <person name="Johnson A."/>
            <person name="Loviza R."/>
            <person name="Walstead R."/>
            <person name="Shah Z."/>
            <person name="Kiflezghi M."/>
            <person name="Wade K."/>
            <person name="Ball S.L."/>
            <person name="Bradley K.W."/>
            <person name="Asai D.J."/>
            <person name="Bowman C.A."/>
            <person name="Russell D.A."/>
            <person name="Pope W.H."/>
            <person name="Jacobs-Sera D."/>
            <person name="Hendrix R.W."/>
            <person name="Hatfull G.F."/>
        </authorList>
    </citation>
    <scope>NUCLEOTIDE SEQUENCE</scope>
</reference>
<dbReference type="Pfam" id="PF07811">
    <property type="entry name" value="TadE"/>
    <property type="match status" value="1"/>
</dbReference>
<gene>
    <name evidence="3" type="ORF">NOCA2610043</name>
</gene>